<name>A0A437JC26_9SPHN</name>
<dbReference type="InterPro" id="IPR006076">
    <property type="entry name" value="FAD-dep_OxRdtase"/>
</dbReference>
<dbReference type="InterPro" id="IPR000447">
    <property type="entry name" value="G3P_DH_FAD-dep"/>
</dbReference>
<evidence type="ECO:0000256" key="2">
    <source>
        <dbReference type="ARBA" id="ARBA00007330"/>
    </source>
</evidence>
<dbReference type="RefSeq" id="WP_127688996.1">
    <property type="nucleotide sequence ID" value="NZ_RZUL01000001.1"/>
</dbReference>
<evidence type="ECO:0000259" key="6">
    <source>
        <dbReference type="Pfam" id="PF01266"/>
    </source>
</evidence>
<dbReference type="PANTHER" id="PTHR11985">
    <property type="entry name" value="GLYCEROL-3-PHOSPHATE DEHYDROGENASE"/>
    <property type="match status" value="1"/>
</dbReference>
<keyword evidence="3" id="KW-0285">Flavoprotein</keyword>
<gene>
    <name evidence="7" type="ORF">ENE74_02190</name>
</gene>
<dbReference type="GO" id="GO:0004368">
    <property type="term" value="F:glycerol-3-phosphate dehydrogenase (quinone) activity"/>
    <property type="evidence" value="ECO:0007669"/>
    <property type="project" value="InterPro"/>
</dbReference>
<organism evidence="7 8">
    <name type="scientific">Sphingobium algorifonticola</name>
    <dbReference type="NCBI Taxonomy" id="2008318"/>
    <lineage>
        <taxon>Bacteria</taxon>
        <taxon>Pseudomonadati</taxon>
        <taxon>Pseudomonadota</taxon>
        <taxon>Alphaproteobacteria</taxon>
        <taxon>Sphingomonadales</taxon>
        <taxon>Sphingomonadaceae</taxon>
        <taxon>Sphingobium</taxon>
    </lineage>
</organism>
<feature type="domain" description="FAD dependent oxidoreductase" evidence="6">
    <location>
        <begin position="20"/>
        <end position="362"/>
    </location>
</feature>
<dbReference type="Pfam" id="PF01266">
    <property type="entry name" value="DAO"/>
    <property type="match status" value="1"/>
</dbReference>
<proteinExistence type="inferred from homology"/>
<evidence type="ECO:0000256" key="3">
    <source>
        <dbReference type="ARBA" id="ARBA00022630"/>
    </source>
</evidence>
<dbReference type="PANTHER" id="PTHR11985:SF15">
    <property type="entry name" value="GLYCEROL-3-PHOSPHATE DEHYDROGENASE, MITOCHONDRIAL"/>
    <property type="match status" value="1"/>
</dbReference>
<dbReference type="Proteomes" id="UP000282977">
    <property type="component" value="Unassembled WGS sequence"/>
</dbReference>
<comment type="similarity">
    <text evidence="2">Belongs to the FAD-dependent glycerol-3-phosphate dehydrogenase family.</text>
</comment>
<accession>A0A437JC26</accession>
<evidence type="ECO:0000256" key="4">
    <source>
        <dbReference type="ARBA" id="ARBA00022827"/>
    </source>
</evidence>
<evidence type="ECO:0000313" key="8">
    <source>
        <dbReference type="Proteomes" id="UP000282977"/>
    </source>
</evidence>
<keyword evidence="4" id="KW-0274">FAD</keyword>
<dbReference type="Gene3D" id="3.30.9.10">
    <property type="entry name" value="D-Amino Acid Oxidase, subunit A, domain 2"/>
    <property type="match status" value="1"/>
</dbReference>
<evidence type="ECO:0000256" key="1">
    <source>
        <dbReference type="ARBA" id="ARBA00001974"/>
    </source>
</evidence>
<dbReference type="EMBL" id="RZUL01000001">
    <property type="protein sequence ID" value="RVT43459.1"/>
    <property type="molecule type" value="Genomic_DNA"/>
</dbReference>
<dbReference type="OrthoDB" id="9766796at2"/>
<protein>
    <submittedName>
        <fullName evidence="7">Glycerol-3-phosphate dehydrogenase/oxidase</fullName>
    </submittedName>
</protein>
<dbReference type="Gene3D" id="3.50.50.60">
    <property type="entry name" value="FAD/NAD(P)-binding domain"/>
    <property type="match status" value="1"/>
</dbReference>
<evidence type="ECO:0000256" key="5">
    <source>
        <dbReference type="ARBA" id="ARBA00023002"/>
    </source>
</evidence>
<dbReference type="Gene3D" id="1.10.8.870">
    <property type="entry name" value="Alpha-glycerophosphate oxidase, cap domain"/>
    <property type="match status" value="1"/>
</dbReference>
<keyword evidence="5" id="KW-0560">Oxidoreductase</keyword>
<dbReference type="AlphaFoldDB" id="A0A437JC26"/>
<dbReference type="SUPFAM" id="SSF51905">
    <property type="entry name" value="FAD/NAD(P)-binding domain"/>
    <property type="match status" value="1"/>
</dbReference>
<comment type="cofactor">
    <cofactor evidence="1">
        <name>FAD</name>
        <dbReference type="ChEBI" id="CHEBI:57692"/>
    </cofactor>
</comment>
<sequence>MKLPARPEALARLEKMQDVDVLIVGGGINGAGLLRELAINGVAALLVDKGDFASGATAASSRMIHGGLRYLENGEFRLVAESVAERDRLLRNAPHAVEPLATTIPVLRRWAGIVDAILRPFRRTGRPPVRGLWLIRIGLTIYDVLTARRGILPRHRIENRREALSRHPLLRQDIVGTATYHDAMVALPERLCLELIDDALAASPDSLAVNYVALDGIAGDGVVLVDVLSGHRHTVRPRIMVNATGAWIDIANAAVGTSTRFIGGTKGSHLVIDHPDLLATCAGHQIFYENAEGRICITFPVNGRMLVGSTDLRIDHPDQARCTDEEVDYILASLRSVFPALQIDHGHIVSRFCGVRPLPRSDAGSTGQISRDHHIADLPPDADRPFPVLSMIGGKWTTFRAFAEQAADRILPLLGRTRVADSHMLAIGGHSPAPADADDAAIAAACVHEAVVHLDDLLLRRTAMGLFRPPDRERLEAVARIAGAALGWDEVRINSEVERTTRVLSERHGVMIAPVKKMEKA</sequence>
<dbReference type="SUPFAM" id="SSF54373">
    <property type="entry name" value="FAD-linked reductases, C-terminal domain"/>
    <property type="match status" value="1"/>
</dbReference>
<reference evidence="7 8" key="1">
    <citation type="submission" date="2019-01" db="EMBL/GenBank/DDBJ databases">
        <authorList>
            <person name="Chen W.-M."/>
        </authorList>
    </citation>
    <scope>NUCLEOTIDE SEQUENCE [LARGE SCALE GENOMIC DNA]</scope>
    <source>
        <strain evidence="7 8">TLA-22</strain>
    </source>
</reference>
<evidence type="ECO:0000313" key="7">
    <source>
        <dbReference type="EMBL" id="RVT43459.1"/>
    </source>
</evidence>
<comment type="caution">
    <text evidence="7">The sequence shown here is derived from an EMBL/GenBank/DDBJ whole genome shotgun (WGS) entry which is preliminary data.</text>
</comment>
<keyword evidence="8" id="KW-1185">Reference proteome</keyword>
<dbReference type="GO" id="GO:0046168">
    <property type="term" value="P:glycerol-3-phosphate catabolic process"/>
    <property type="evidence" value="ECO:0007669"/>
    <property type="project" value="TreeGrafter"/>
</dbReference>
<dbReference type="PRINTS" id="PR01001">
    <property type="entry name" value="FADG3PDH"/>
</dbReference>
<dbReference type="InterPro" id="IPR038299">
    <property type="entry name" value="DAO_C_sf"/>
</dbReference>
<dbReference type="InterPro" id="IPR036188">
    <property type="entry name" value="FAD/NAD-bd_sf"/>
</dbReference>